<feature type="signal peptide" evidence="2">
    <location>
        <begin position="1"/>
        <end position="23"/>
    </location>
</feature>
<keyword evidence="4" id="KW-1185">Reference proteome</keyword>
<protein>
    <recommendedName>
        <fullName evidence="5">Lipoprotein</fullName>
    </recommendedName>
</protein>
<feature type="region of interest" description="Disordered" evidence="1">
    <location>
        <begin position="95"/>
        <end position="120"/>
    </location>
</feature>
<dbReference type="OrthoDB" id="5825109at2"/>
<gene>
    <name evidence="3" type="ORF">JCM19240_354</name>
</gene>
<comment type="caution">
    <text evidence="3">The sequence shown here is derived from an EMBL/GenBank/DDBJ whole genome shotgun (WGS) entry which is preliminary data.</text>
</comment>
<evidence type="ECO:0000256" key="1">
    <source>
        <dbReference type="SAM" id="MobiDB-lite"/>
    </source>
</evidence>
<keyword evidence="2" id="KW-0732">Signal</keyword>
<dbReference type="PROSITE" id="PS51257">
    <property type="entry name" value="PROKAR_LIPOPROTEIN"/>
    <property type="match status" value="1"/>
</dbReference>
<accession>A0A090TXB8</accession>
<name>A0A090TXB8_9VIBR</name>
<dbReference type="EMBL" id="BBMT01000007">
    <property type="protein sequence ID" value="GAL35507.1"/>
    <property type="molecule type" value="Genomic_DNA"/>
</dbReference>
<dbReference type="AlphaFoldDB" id="A0A090TXB8"/>
<evidence type="ECO:0008006" key="5">
    <source>
        <dbReference type="Google" id="ProtNLM"/>
    </source>
</evidence>
<feature type="compositionally biased region" description="Pro residues" evidence="1">
    <location>
        <begin position="99"/>
        <end position="120"/>
    </location>
</feature>
<sequence length="120" mass="13335">MRNKALITIAALALSGCSSYQMNQLGFRSSPVNVYPNYMDTIELCEVANGYRPSNQTIVAVGSEQSKRGLTHDRCDELVKELYFSRFIKSIKITRPETPTEPVPTPLPAKPLPKPIAKPQ</sequence>
<reference evidence="3 4" key="1">
    <citation type="submission" date="2014-09" db="EMBL/GenBank/DDBJ databases">
        <title>Vibrio maritimus JCM 19240. (C210) whole genome shotgun sequence.</title>
        <authorList>
            <person name="Sawabe T."/>
            <person name="Meirelles P."/>
            <person name="Nakanishi M."/>
            <person name="Sayaka M."/>
            <person name="Hattori M."/>
            <person name="Ohkuma M."/>
        </authorList>
    </citation>
    <scope>NUCLEOTIDE SEQUENCE [LARGE SCALE GENOMIC DNA]</scope>
    <source>
        <strain evidence="3 4">JCM 19240</strain>
    </source>
</reference>
<feature type="chain" id="PRO_5001865420" description="Lipoprotein" evidence="2">
    <location>
        <begin position="24"/>
        <end position="120"/>
    </location>
</feature>
<reference evidence="3 4" key="2">
    <citation type="submission" date="2014-09" db="EMBL/GenBank/DDBJ databases">
        <authorList>
            <consortium name="NBRP consortium"/>
            <person name="Sawabe T."/>
            <person name="Meirelles P."/>
            <person name="Nakanishi M."/>
            <person name="Sayaka M."/>
            <person name="Hattori M."/>
            <person name="Ohkuma M."/>
        </authorList>
    </citation>
    <scope>NUCLEOTIDE SEQUENCE [LARGE SCALE GENOMIC DNA]</scope>
    <source>
        <strain evidence="3 4">JCM 19240</strain>
    </source>
</reference>
<evidence type="ECO:0000313" key="3">
    <source>
        <dbReference type="EMBL" id="GAL35507.1"/>
    </source>
</evidence>
<evidence type="ECO:0000313" key="4">
    <source>
        <dbReference type="Proteomes" id="UP000029224"/>
    </source>
</evidence>
<evidence type="ECO:0000256" key="2">
    <source>
        <dbReference type="SAM" id="SignalP"/>
    </source>
</evidence>
<dbReference type="Proteomes" id="UP000029224">
    <property type="component" value="Unassembled WGS sequence"/>
</dbReference>
<proteinExistence type="predicted"/>
<organism evidence="3 4">
    <name type="scientific">Vibrio maritimus</name>
    <dbReference type="NCBI Taxonomy" id="990268"/>
    <lineage>
        <taxon>Bacteria</taxon>
        <taxon>Pseudomonadati</taxon>
        <taxon>Pseudomonadota</taxon>
        <taxon>Gammaproteobacteria</taxon>
        <taxon>Vibrionales</taxon>
        <taxon>Vibrionaceae</taxon>
        <taxon>Vibrio</taxon>
    </lineage>
</organism>